<accession>A0A6G0T8V4</accession>
<proteinExistence type="predicted"/>
<name>A0A6G0T8V4_APHGL</name>
<protein>
    <submittedName>
        <fullName evidence="2">Uncharacterized protein</fullName>
    </submittedName>
</protein>
<sequence length="353" mass="41098">MNNLQTSIYCNNTQFILHVLIHFWTNNNIEDLLCAALYKFPSGPTRIAQVTRSTSTYFSSLKFIILIFTVSKILYEFVYKHQVVILLSSSIWFDSSNGNKYVNLILIINVSQQLHLKKRHFSKTSSILSVLTTYLSCLLYQLNAGLPYVISSPIIKMENRLFITVFSTVGNRKVMGIFYNLPFKVPNRINFHTVENVNGCIFIALKGDENHTKKNTSQRPLGSLSKSFRLGEVEYCVKDLYPLLYEDNFHVTTEIDKNILERGFAYALNTQNKNSEYYAKDKRIRFSNNTSNFLNPYGIYYYYNNLYNVNSLVENMLFVSKHTIWCENETYLHVSIVTIYRIVKQSPTTYLQM</sequence>
<keyword evidence="1" id="KW-1133">Transmembrane helix</keyword>
<organism evidence="2 3">
    <name type="scientific">Aphis glycines</name>
    <name type="common">Soybean aphid</name>
    <dbReference type="NCBI Taxonomy" id="307491"/>
    <lineage>
        <taxon>Eukaryota</taxon>
        <taxon>Metazoa</taxon>
        <taxon>Ecdysozoa</taxon>
        <taxon>Arthropoda</taxon>
        <taxon>Hexapoda</taxon>
        <taxon>Insecta</taxon>
        <taxon>Pterygota</taxon>
        <taxon>Neoptera</taxon>
        <taxon>Paraneoptera</taxon>
        <taxon>Hemiptera</taxon>
        <taxon>Sternorrhyncha</taxon>
        <taxon>Aphidomorpha</taxon>
        <taxon>Aphidoidea</taxon>
        <taxon>Aphididae</taxon>
        <taxon>Aphidini</taxon>
        <taxon>Aphis</taxon>
        <taxon>Aphis</taxon>
    </lineage>
</organism>
<dbReference type="EMBL" id="VYZN01000049">
    <property type="protein sequence ID" value="KAE9528194.1"/>
    <property type="molecule type" value="Genomic_DNA"/>
</dbReference>
<evidence type="ECO:0000256" key="1">
    <source>
        <dbReference type="SAM" id="Phobius"/>
    </source>
</evidence>
<dbReference type="AlphaFoldDB" id="A0A6G0T8V4"/>
<gene>
    <name evidence="2" type="ORF">AGLY_012616</name>
</gene>
<comment type="caution">
    <text evidence="2">The sequence shown here is derived from an EMBL/GenBank/DDBJ whole genome shotgun (WGS) entry which is preliminary data.</text>
</comment>
<keyword evidence="1" id="KW-0812">Transmembrane</keyword>
<evidence type="ECO:0000313" key="2">
    <source>
        <dbReference type="EMBL" id="KAE9528194.1"/>
    </source>
</evidence>
<reference evidence="2 3" key="1">
    <citation type="submission" date="2019-08" db="EMBL/GenBank/DDBJ databases">
        <title>The genome of the soybean aphid Biotype 1, its phylome, world population structure and adaptation to the North American continent.</title>
        <authorList>
            <person name="Giordano R."/>
            <person name="Donthu R.K."/>
            <person name="Hernandez A.G."/>
            <person name="Wright C.L."/>
            <person name="Zimin A.V."/>
        </authorList>
    </citation>
    <scope>NUCLEOTIDE SEQUENCE [LARGE SCALE GENOMIC DNA]</scope>
    <source>
        <tissue evidence="2">Whole aphids</tissue>
    </source>
</reference>
<dbReference type="Proteomes" id="UP000475862">
    <property type="component" value="Unassembled WGS sequence"/>
</dbReference>
<evidence type="ECO:0000313" key="3">
    <source>
        <dbReference type="Proteomes" id="UP000475862"/>
    </source>
</evidence>
<keyword evidence="1" id="KW-0472">Membrane</keyword>
<keyword evidence="3" id="KW-1185">Reference proteome</keyword>
<feature type="transmembrane region" description="Helical" evidence="1">
    <location>
        <begin position="57"/>
        <end position="75"/>
    </location>
</feature>